<organism evidence="3 4">
    <name type="scientific">candidate division WWE3 bacterium RBG_19FT_COMBO_34_6</name>
    <dbReference type="NCBI Taxonomy" id="1802612"/>
    <lineage>
        <taxon>Bacteria</taxon>
        <taxon>Katanobacteria</taxon>
    </lineage>
</organism>
<dbReference type="InterPro" id="IPR055912">
    <property type="entry name" value="DUF7489"/>
</dbReference>
<evidence type="ECO:0000256" key="1">
    <source>
        <dbReference type="SAM" id="Phobius"/>
    </source>
</evidence>
<accession>A0A1F4UJI4</accession>
<dbReference type="Proteomes" id="UP000178615">
    <property type="component" value="Unassembled WGS sequence"/>
</dbReference>
<proteinExistence type="predicted"/>
<keyword evidence="1" id="KW-1133">Transmembrane helix</keyword>
<evidence type="ECO:0000313" key="4">
    <source>
        <dbReference type="Proteomes" id="UP000178615"/>
    </source>
</evidence>
<dbReference type="Pfam" id="PF24315">
    <property type="entry name" value="DUF7489"/>
    <property type="match status" value="1"/>
</dbReference>
<name>A0A1F4UJI4_UNCKA</name>
<evidence type="ECO:0000259" key="2">
    <source>
        <dbReference type="Pfam" id="PF24315"/>
    </source>
</evidence>
<feature type="transmembrane region" description="Helical" evidence="1">
    <location>
        <begin position="6"/>
        <end position="27"/>
    </location>
</feature>
<evidence type="ECO:0000313" key="3">
    <source>
        <dbReference type="EMBL" id="OGC45121.1"/>
    </source>
</evidence>
<reference evidence="3 4" key="1">
    <citation type="journal article" date="2016" name="Nat. Commun.">
        <title>Thousands of microbial genomes shed light on interconnected biogeochemical processes in an aquifer system.</title>
        <authorList>
            <person name="Anantharaman K."/>
            <person name="Brown C.T."/>
            <person name="Hug L.A."/>
            <person name="Sharon I."/>
            <person name="Castelle C.J."/>
            <person name="Probst A.J."/>
            <person name="Thomas B.C."/>
            <person name="Singh A."/>
            <person name="Wilkins M.J."/>
            <person name="Karaoz U."/>
            <person name="Brodie E.L."/>
            <person name="Williams K.H."/>
            <person name="Hubbard S.S."/>
            <person name="Banfield J.F."/>
        </authorList>
    </citation>
    <scope>NUCLEOTIDE SEQUENCE [LARGE SCALE GENOMIC DNA]</scope>
</reference>
<keyword evidence="1" id="KW-0472">Membrane</keyword>
<feature type="domain" description="DUF7489" evidence="2">
    <location>
        <begin position="31"/>
        <end position="96"/>
    </location>
</feature>
<comment type="caution">
    <text evidence="3">The sequence shown here is derived from an EMBL/GenBank/DDBJ whole genome shotgun (WGS) entry which is preliminary data.</text>
</comment>
<dbReference type="AlphaFoldDB" id="A0A1F4UJI4"/>
<keyword evidence="1" id="KW-0812">Transmembrane</keyword>
<sequence>MKIAIFLVMLPFILPIILFILFIFWLINKSKKENWSGTVINKNYNQKKDFDNPHKIEHLYSLVIEVPNQRTRNFAVSSQDYEYFNVGDKVIKKKGKLRLEKIN</sequence>
<dbReference type="EMBL" id="MEUV01000051">
    <property type="protein sequence ID" value="OGC45121.1"/>
    <property type="molecule type" value="Genomic_DNA"/>
</dbReference>
<gene>
    <name evidence="3" type="ORF">A2V49_04695</name>
</gene>
<protein>
    <recommendedName>
        <fullName evidence="2">DUF7489 domain-containing protein</fullName>
    </recommendedName>
</protein>